<comment type="caution">
    <text evidence="7">The sequence shown here is derived from an EMBL/GenBank/DDBJ whole genome shotgun (WGS) entry which is preliminary data.</text>
</comment>
<dbReference type="InterPro" id="IPR051446">
    <property type="entry name" value="HTH_trans_reg/aminotransferase"/>
</dbReference>
<feature type="domain" description="HTH gntR-type" evidence="6">
    <location>
        <begin position="19"/>
        <end position="87"/>
    </location>
</feature>
<keyword evidence="2" id="KW-0663">Pyridoxal phosphate</keyword>
<dbReference type="GO" id="GO:0003677">
    <property type="term" value="F:DNA binding"/>
    <property type="evidence" value="ECO:0007669"/>
    <property type="project" value="UniProtKB-KW"/>
</dbReference>
<comment type="similarity">
    <text evidence="1">In the C-terminal section; belongs to the class-I pyridoxal-phosphate-dependent aminotransferase family.</text>
</comment>
<evidence type="ECO:0000256" key="3">
    <source>
        <dbReference type="ARBA" id="ARBA00023015"/>
    </source>
</evidence>
<dbReference type="Gene3D" id="3.40.640.10">
    <property type="entry name" value="Type I PLP-dependent aspartate aminotransferase-like (Major domain)"/>
    <property type="match status" value="1"/>
</dbReference>
<dbReference type="GO" id="GO:0003700">
    <property type="term" value="F:DNA-binding transcription factor activity"/>
    <property type="evidence" value="ECO:0007669"/>
    <property type="project" value="InterPro"/>
</dbReference>
<dbReference type="Gene3D" id="3.90.1150.10">
    <property type="entry name" value="Aspartate Aminotransferase, domain 1"/>
    <property type="match status" value="1"/>
</dbReference>
<accession>A0A1L9NZF9</accession>
<sequence length="466" mass="50034">MPNDAQNVTWVPTVKKTDGPMYLSIADAIEGDIQAGVLKPGQRLPPQRALATALNIDFTTVSRAYAAAGKKGLVEGRVGQGTYVKDLQQERVAQTTAKKDQPVDMSMNMPPRFENEVLFRKMWDGFQDLGADQGENFLMRYQRPGGSAADCDAGQRWLHDSFGLSQAGEVVLCNGVQGAVLSIASLILKPGDTVCCEELTYPGFLAVAKYLDLKVVSIAMDDGGLDPDALAKVCKEHQPVALYTTPTLHNPTATTLSSDRRSNISEIARIYNLTIIEDNAYGALATDAPPPLAHFAPELTWHVASTSKCLAPSLRVCFVLPPEGVGTEGIRRAISANGGIVSPISAGLATTWINSGLAPKITSAIRTETQRRQETFRDVLPSATVQKDAFHIWLPIPKEQSATELLLGLRGIGIGLVPGRAFAVGNPPNAIRVALGSADNLKELRADLRSLADALDNPQESSWMVV</sequence>
<dbReference type="GO" id="GO:0030170">
    <property type="term" value="F:pyridoxal phosphate binding"/>
    <property type="evidence" value="ECO:0007669"/>
    <property type="project" value="InterPro"/>
</dbReference>
<dbReference type="InterPro" id="IPR004839">
    <property type="entry name" value="Aminotransferase_I/II_large"/>
</dbReference>
<dbReference type="Pfam" id="PF00155">
    <property type="entry name" value="Aminotran_1_2"/>
    <property type="match status" value="1"/>
</dbReference>
<dbReference type="SUPFAM" id="SSF46785">
    <property type="entry name" value="Winged helix' DNA-binding domain"/>
    <property type="match status" value="1"/>
</dbReference>
<dbReference type="EC" id="2.6.1.39" evidence="7"/>
<keyword evidence="8" id="KW-1185">Reference proteome</keyword>
<name>A0A1L9NZF9_9RHOB</name>
<keyword evidence="7" id="KW-0808">Transferase</keyword>
<evidence type="ECO:0000256" key="2">
    <source>
        <dbReference type="ARBA" id="ARBA00022898"/>
    </source>
</evidence>
<gene>
    <name evidence="7" type="primary">lysN_1</name>
    <name evidence="7" type="ORF">PFRI_11850</name>
</gene>
<dbReference type="InterPro" id="IPR015424">
    <property type="entry name" value="PyrdxlP-dep_Trfase"/>
</dbReference>
<evidence type="ECO:0000256" key="1">
    <source>
        <dbReference type="ARBA" id="ARBA00005384"/>
    </source>
</evidence>
<dbReference type="Gene3D" id="1.10.10.10">
    <property type="entry name" value="Winged helix-like DNA-binding domain superfamily/Winged helix DNA-binding domain"/>
    <property type="match status" value="1"/>
</dbReference>
<proteinExistence type="inferred from homology"/>
<dbReference type="InterPro" id="IPR000524">
    <property type="entry name" value="Tscrpt_reg_HTH_GntR"/>
</dbReference>
<reference evidence="7 8" key="1">
    <citation type="submission" date="2016-10" db="EMBL/GenBank/DDBJ databases">
        <title>Genome sequence of Planktotalea frisia SH6-1.</title>
        <authorList>
            <person name="Poehlein A."/>
            <person name="Bakenhus I."/>
            <person name="Voget S."/>
            <person name="Brinkhoff T."/>
            <person name="Simon M."/>
        </authorList>
    </citation>
    <scope>NUCLEOTIDE SEQUENCE [LARGE SCALE GENOMIC DNA]</scope>
    <source>
        <strain evidence="7 8">SH6-1</strain>
    </source>
</reference>
<keyword evidence="3" id="KW-0805">Transcription regulation</keyword>
<dbReference type="PROSITE" id="PS50949">
    <property type="entry name" value="HTH_GNTR"/>
    <property type="match status" value="1"/>
</dbReference>
<dbReference type="PANTHER" id="PTHR46577">
    <property type="entry name" value="HTH-TYPE TRANSCRIPTIONAL REGULATORY PROTEIN GABR"/>
    <property type="match status" value="1"/>
</dbReference>
<dbReference type="SUPFAM" id="SSF53383">
    <property type="entry name" value="PLP-dependent transferases"/>
    <property type="match status" value="1"/>
</dbReference>
<evidence type="ECO:0000313" key="8">
    <source>
        <dbReference type="Proteomes" id="UP000184514"/>
    </source>
</evidence>
<dbReference type="AlphaFoldDB" id="A0A1L9NZF9"/>
<dbReference type="InterPro" id="IPR015421">
    <property type="entry name" value="PyrdxlP-dep_Trfase_major"/>
</dbReference>
<dbReference type="EMBL" id="MLCB01000091">
    <property type="protein sequence ID" value="OJI94636.1"/>
    <property type="molecule type" value="Genomic_DNA"/>
</dbReference>
<dbReference type="Proteomes" id="UP000184514">
    <property type="component" value="Unassembled WGS sequence"/>
</dbReference>
<dbReference type="InterPro" id="IPR015422">
    <property type="entry name" value="PyrdxlP-dep_Trfase_small"/>
</dbReference>
<dbReference type="SMART" id="SM00345">
    <property type="entry name" value="HTH_GNTR"/>
    <property type="match status" value="1"/>
</dbReference>
<keyword evidence="7" id="KW-0032">Aminotransferase</keyword>
<protein>
    <submittedName>
        <fullName evidence="7">2-aminoadipate transaminase</fullName>
        <ecNumber evidence="7">2.6.1.39</ecNumber>
    </submittedName>
</protein>
<evidence type="ECO:0000259" key="6">
    <source>
        <dbReference type="PROSITE" id="PS50949"/>
    </source>
</evidence>
<dbReference type="CDD" id="cd07377">
    <property type="entry name" value="WHTH_GntR"/>
    <property type="match status" value="1"/>
</dbReference>
<organism evidence="7 8">
    <name type="scientific">Planktotalea frisia</name>
    <dbReference type="NCBI Taxonomy" id="696762"/>
    <lineage>
        <taxon>Bacteria</taxon>
        <taxon>Pseudomonadati</taxon>
        <taxon>Pseudomonadota</taxon>
        <taxon>Alphaproteobacteria</taxon>
        <taxon>Rhodobacterales</taxon>
        <taxon>Paracoccaceae</taxon>
        <taxon>Planktotalea</taxon>
    </lineage>
</organism>
<keyword evidence="5" id="KW-0804">Transcription</keyword>
<evidence type="ECO:0000256" key="4">
    <source>
        <dbReference type="ARBA" id="ARBA00023125"/>
    </source>
</evidence>
<keyword evidence="4" id="KW-0238">DNA-binding</keyword>
<dbReference type="STRING" id="696762.PFRI_11850"/>
<dbReference type="CDD" id="cd00609">
    <property type="entry name" value="AAT_like"/>
    <property type="match status" value="1"/>
</dbReference>
<dbReference type="GO" id="GO:0047536">
    <property type="term" value="F:2-aminoadipate transaminase activity"/>
    <property type="evidence" value="ECO:0007669"/>
    <property type="project" value="UniProtKB-EC"/>
</dbReference>
<dbReference type="InterPro" id="IPR036390">
    <property type="entry name" value="WH_DNA-bd_sf"/>
</dbReference>
<dbReference type="Pfam" id="PF00392">
    <property type="entry name" value="GntR"/>
    <property type="match status" value="1"/>
</dbReference>
<evidence type="ECO:0000313" key="7">
    <source>
        <dbReference type="EMBL" id="OJI94636.1"/>
    </source>
</evidence>
<evidence type="ECO:0000256" key="5">
    <source>
        <dbReference type="ARBA" id="ARBA00023163"/>
    </source>
</evidence>
<dbReference type="PANTHER" id="PTHR46577:SF1">
    <property type="entry name" value="HTH-TYPE TRANSCRIPTIONAL REGULATORY PROTEIN GABR"/>
    <property type="match status" value="1"/>
</dbReference>
<dbReference type="InterPro" id="IPR036388">
    <property type="entry name" value="WH-like_DNA-bd_sf"/>
</dbReference>